<protein>
    <submittedName>
        <fullName evidence="2">Uncharacterized protein</fullName>
    </submittedName>
</protein>
<dbReference type="GO" id="GO:0015074">
    <property type="term" value="P:DNA integration"/>
    <property type="evidence" value="ECO:0007669"/>
    <property type="project" value="InterPro"/>
</dbReference>
<dbReference type="GO" id="GO:0003677">
    <property type="term" value="F:DNA binding"/>
    <property type="evidence" value="ECO:0007669"/>
    <property type="project" value="InterPro"/>
</dbReference>
<keyword evidence="3" id="KW-1185">Reference proteome</keyword>
<dbReference type="InterPro" id="IPR013762">
    <property type="entry name" value="Integrase-like_cat_sf"/>
</dbReference>
<dbReference type="InterPro" id="IPR011010">
    <property type="entry name" value="DNA_brk_join_enz"/>
</dbReference>
<organism evidence="2 3">
    <name type="scientific">Wenjunlia tyrosinilytica</name>
    <dbReference type="NCBI Taxonomy" id="1544741"/>
    <lineage>
        <taxon>Bacteria</taxon>
        <taxon>Bacillati</taxon>
        <taxon>Actinomycetota</taxon>
        <taxon>Actinomycetes</taxon>
        <taxon>Kitasatosporales</taxon>
        <taxon>Streptomycetaceae</taxon>
        <taxon>Wenjunlia</taxon>
    </lineage>
</organism>
<dbReference type="GO" id="GO:0006310">
    <property type="term" value="P:DNA recombination"/>
    <property type="evidence" value="ECO:0007669"/>
    <property type="project" value="UniProtKB-KW"/>
</dbReference>
<accession>A0A918A1S1</accession>
<evidence type="ECO:0000313" key="2">
    <source>
        <dbReference type="EMBL" id="GGP01081.1"/>
    </source>
</evidence>
<dbReference type="Gene3D" id="1.10.443.10">
    <property type="entry name" value="Intergrase catalytic core"/>
    <property type="match status" value="1"/>
</dbReference>
<dbReference type="SUPFAM" id="SSF56349">
    <property type="entry name" value="DNA breaking-rejoining enzymes"/>
    <property type="match status" value="1"/>
</dbReference>
<dbReference type="EMBL" id="BMMS01000084">
    <property type="protein sequence ID" value="GGP01081.1"/>
    <property type="molecule type" value="Genomic_DNA"/>
</dbReference>
<evidence type="ECO:0000256" key="1">
    <source>
        <dbReference type="ARBA" id="ARBA00023172"/>
    </source>
</evidence>
<reference evidence="2" key="2">
    <citation type="submission" date="2020-09" db="EMBL/GenBank/DDBJ databases">
        <authorList>
            <person name="Sun Q."/>
            <person name="Zhou Y."/>
        </authorList>
    </citation>
    <scope>NUCLEOTIDE SEQUENCE</scope>
    <source>
        <strain evidence="2">CGMCC 4.7201</strain>
    </source>
</reference>
<evidence type="ECO:0000313" key="3">
    <source>
        <dbReference type="Proteomes" id="UP000641932"/>
    </source>
</evidence>
<gene>
    <name evidence="2" type="ORF">GCM10012280_71210</name>
</gene>
<dbReference type="RefSeq" id="WP_229699052.1">
    <property type="nucleotide sequence ID" value="NZ_BMMS01000084.1"/>
</dbReference>
<sequence length="213" mass="23350">MLCRKAGAPTSDVVAQITSHRARSTIATQLYNTKEPMTLFELMAWLGHRTPTATQHYAKIMPTTLAKAYDDAGYFARNVHTVEVLVDRDAVASGAAAAGEPWQHYDLGHGYCTYTFFEQCPHRMARARCDFYTPKGSSKAQLLEAKDNLQRMVASMPLGDEERAAVDDGQDALDQLLGRLADVPTPSGPTPRELDIPPAAVLLPIVEVNQGKH</sequence>
<name>A0A918A1S1_9ACTN</name>
<dbReference type="Proteomes" id="UP000641932">
    <property type="component" value="Unassembled WGS sequence"/>
</dbReference>
<comment type="caution">
    <text evidence="2">The sequence shown here is derived from an EMBL/GenBank/DDBJ whole genome shotgun (WGS) entry which is preliminary data.</text>
</comment>
<proteinExistence type="predicted"/>
<reference evidence="2" key="1">
    <citation type="journal article" date="2014" name="Int. J. Syst. Evol. Microbiol.">
        <title>Complete genome sequence of Corynebacterium casei LMG S-19264T (=DSM 44701T), isolated from a smear-ripened cheese.</title>
        <authorList>
            <consortium name="US DOE Joint Genome Institute (JGI-PGF)"/>
            <person name="Walter F."/>
            <person name="Albersmeier A."/>
            <person name="Kalinowski J."/>
            <person name="Ruckert C."/>
        </authorList>
    </citation>
    <scope>NUCLEOTIDE SEQUENCE</scope>
    <source>
        <strain evidence="2">CGMCC 4.7201</strain>
    </source>
</reference>
<dbReference type="AlphaFoldDB" id="A0A918A1S1"/>
<keyword evidence="1" id="KW-0233">DNA recombination</keyword>